<organism evidence="2 3">
    <name type="scientific">Aulographum hederae CBS 113979</name>
    <dbReference type="NCBI Taxonomy" id="1176131"/>
    <lineage>
        <taxon>Eukaryota</taxon>
        <taxon>Fungi</taxon>
        <taxon>Dikarya</taxon>
        <taxon>Ascomycota</taxon>
        <taxon>Pezizomycotina</taxon>
        <taxon>Dothideomycetes</taxon>
        <taxon>Pleosporomycetidae</taxon>
        <taxon>Aulographales</taxon>
        <taxon>Aulographaceae</taxon>
    </lineage>
</organism>
<feature type="region of interest" description="Disordered" evidence="1">
    <location>
        <begin position="1"/>
        <end position="102"/>
    </location>
</feature>
<proteinExistence type="predicted"/>
<evidence type="ECO:0000313" key="3">
    <source>
        <dbReference type="Proteomes" id="UP000800041"/>
    </source>
</evidence>
<dbReference type="AlphaFoldDB" id="A0A6G1H273"/>
<sequence length="102" mass="11021">MSANKEYTPDNAQDDFADNDYASRTGQNELKVEKDTDTIDSGVNPETEDSDEQLAKDDTDAIDESNMVSGRTRGAGKPKGTYTEPGDEEGLPSEDGTSALRK</sequence>
<evidence type="ECO:0000256" key="1">
    <source>
        <dbReference type="SAM" id="MobiDB-lite"/>
    </source>
</evidence>
<dbReference type="Proteomes" id="UP000800041">
    <property type="component" value="Unassembled WGS sequence"/>
</dbReference>
<evidence type="ECO:0008006" key="4">
    <source>
        <dbReference type="Google" id="ProtNLM"/>
    </source>
</evidence>
<gene>
    <name evidence="2" type="ORF">K402DRAFT_331570</name>
</gene>
<name>A0A6G1H273_9PEZI</name>
<accession>A0A6G1H273</accession>
<reference evidence="2" key="1">
    <citation type="journal article" date="2020" name="Stud. Mycol.">
        <title>101 Dothideomycetes genomes: a test case for predicting lifestyles and emergence of pathogens.</title>
        <authorList>
            <person name="Haridas S."/>
            <person name="Albert R."/>
            <person name="Binder M."/>
            <person name="Bloem J."/>
            <person name="Labutti K."/>
            <person name="Salamov A."/>
            <person name="Andreopoulos B."/>
            <person name="Baker S."/>
            <person name="Barry K."/>
            <person name="Bills G."/>
            <person name="Bluhm B."/>
            <person name="Cannon C."/>
            <person name="Castanera R."/>
            <person name="Culley D."/>
            <person name="Daum C."/>
            <person name="Ezra D."/>
            <person name="Gonzalez J."/>
            <person name="Henrissat B."/>
            <person name="Kuo A."/>
            <person name="Liang C."/>
            <person name="Lipzen A."/>
            <person name="Lutzoni F."/>
            <person name="Magnuson J."/>
            <person name="Mondo S."/>
            <person name="Nolan M."/>
            <person name="Ohm R."/>
            <person name="Pangilinan J."/>
            <person name="Park H.-J."/>
            <person name="Ramirez L."/>
            <person name="Alfaro M."/>
            <person name="Sun H."/>
            <person name="Tritt A."/>
            <person name="Yoshinaga Y."/>
            <person name="Zwiers L.-H."/>
            <person name="Turgeon B."/>
            <person name="Goodwin S."/>
            <person name="Spatafora J."/>
            <person name="Crous P."/>
            <person name="Grigoriev I."/>
        </authorList>
    </citation>
    <scope>NUCLEOTIDE SEQUENCE</scope>
    <source>
        <strain evidence="2">CBS 113979</strain>
    </source>
</reference>
<evidence type="ECO:0000313" key="2">
    <source>
        <dbReference type="EMBL" id="KAF1987109.1"/>
    </source>
</evidence>
<protein>
    <recommendedName>
        <fullName evidence="4">Histone chaperone domain-containing protein</fullName>
    </recommendedName>
</protein>
<keyword evidence="3" id="KW-1185">Reference proteome</keyword>
<dbReference type="EMBL" id="ML977154">
    <property type="protein sequence ID" value="KAF1987109.1"/>
    <property type="molecule type" value="Genomic_DNA"/>
</dbReference>
<dbReference type="OrthoDB" id="4357148at2759"/>